<evidence type="ECO:0000256" key="1">
    <source>
        <dbReference type="SAM" id="MobiDB-lite"/>
    </source>
</evidence>
<accession>A0ABS1CNP0</accession>
<reference evidence="2 3" key="1">
    <citation type="journal article" date="2020" name="Microorganisms">
        <title>Osmotic Adaptation and Compatible Solute Biosynthesis of Phototrophic Bacteria as Revealed from Genome Analyses.</title>
        <authorList>
            <person name="Imhoff J.F."/>
            <person name="Rahn T."/>
            <person name="Kunzel S."/>
            <person name="Keller A."/>
            <person name="Neulinger S.C."/>
        </authorList>
    </citation>
    <scope>NUCLEOTIDE SEQUENCE [LARGE SCALE GENOMIC DNA]</scope>
    <source>
        <strain evidence="2 3">DSM 6210</strain>
    </source>
</reference>
<protein>
    <submittedName>
        <fullName evidence="2">Uncharacterized protein</fullName>
    </submittedName>
</protein>
<feature type="compositionally biased region" description="Low complexity" evidence="1">
    <location>
        <begin position="207"/>
        <end position="217"/>
    </location>
</feature>
<evidence type="ECO:0000313" key="3">
    <source>
        <dbReference type="Proteomes" id="UP000748752"/>
    </source>
</evidence>
<organism evidence="2 3">
    <name type="scientific">Thiohalocapsa halophila</name>
    <dbReference type="NCBI Taxonomy" id="69359"/>
    <lineage>
        <taxon>Bacteria</taxon>
        <taxon>Pseudomonadati</taxon>
        <taxon>Pseudomonadota</taxon>
        <taxon>Gammaproteobacteria</taxon>
        <taxon>Chromatiales</taxon>
        <taxon>Chromatiaceae</taxon>
        <taxon>Thiohalocapsa</taxon>
    </lineage>
</organism>
<sequence>MAEPNDDFDTALDAFDAALSDAADAQSAYDAASEALNAAHDAFQDARSDYDTAQGEYDEARDDALEAGDDLRDTVFTGLVTQGSALAAACATPNPATFGALGAAVIGYGVNLADANQEAQESREGLIDSLADMDDAIGAMADANDDIDAAHGDRLRASADLVRTDDAMNQALDDMLDALPGAPIEEPDHIAPERLPEPGMSVPDQPSAPEGVAGAEPPATPRPAGPNSDGEAPGVPDDLSVELSVPDSDPSQAPADGEAPASYASSDAWAEEDIAGWEAPARGDEPAAGEGMSCPDLGPTEDDVLPQSNYFDDDMFDDDAAGEPWDEDNADDELALSDADVDEAEEDE</sequence>
<dbReference type="Gene3D" id="1.20.120.330">
    <property type="entry name" value="Nucleotidyltransferases domain 2"/>
    <property type="match status" value="1"/>
</dbReference>
<proteinExistence type="predicted"/>
<gene>
    <name evidence="2" type="ORF">CKO31_22995</name>
</gene>
<dbReference type="EMBL" id="NRRV01000094">
    <property type="protein sequence ID" value="MBK1633559.1"/>
    <property type="molecule type" value="Genomic_DNA"/>
</dbReference>
<dbReference type="Proteomes" id="UP000748752">
    <property type="component" value="Unassembled WGS sequence"/>
</dbReference>
<feature type="region of interest" description="Disordered" evidence="1">
    <location>
        <begin position="179"/>
        <end position="348"/>
    </location>
</feature>
<feature type="compositionally biased region" description="Acidic residues" evidence="1">
    <location>
        <begin position="311"/>
        <end position="348"/>
    </location>
</feature>
<name>A0ABS1CNP0_9GAMM</name>
<comment type="caution">
    <text evidence="2">The sequence shown here is derived from an EMBL/GenBank/DDBJ whole genome shotgun (WGS) entry which is preliminary data.</text>
</comment>
<feature type="compositionally biased region" description="Basic and acidic residues" evidence="1">
    <location>
        <begin position="186"/>
        <end position="196"/>
    </location>
</feature>
<keyword evidence="3" id="KW-1185">Reference proteome</keyword>
<dbReference type="RefSeq" id="WP_200242337.1">
    <property type="nucleotide sequence ID" value="NZ_NRRV01000094.1"/>
</dbReference>
<evidence type="ECO:0000313" key="2">
    <source>
        <dbReference type="EMBL" id="MBK1633559.1"/>
    </source>
</evidence>